<dbReference type="Gene3D" id="1.10.510.10">
    <property type="entry name" value="Transferase(Phosphotransferase) domain 1"/>
    <property type="match status" value="1"/>
</dbReference>
<dbReference type="InterPro" id="IPR000719">
    <property type="entry name" value="Prot_kinase_dom"/>
</dbReference>
<evidence type="ECO:0000256" key="1">
    <source>
        <dbReference type="ARBA" id="ARBA00012513"/>
    </source>
</evidence>
<dbReference type="InterPro" id="IPR008271">
    <property type="entry name" value="Ser/Thr_kinase_AS"/>
</dbReference>
<dbReference type="GO" id="GO:0004674">
    <property type="term" value="F:protein serine/threonine kinase activity"/>
    <property type="evidence" value="ECO:0007669"/>
    <property type="project" value="UniProtKB-EC"/>
</dbReference>
<feature type="region of interest" description="Disordered" evidence="8">
    <location>
        <begin position="338"/>
        <end position="366"/>
    </location>
</feature>
<keyword evidence="2" id="KW-0723">Serine/threonine-protein kinase</keyword>
<evidence type="ECO:0000256" key="2">
    <source>
        <dbReference type="ARBA" id="ARBA00022527"/>
    </source>
</evidence>
<evidence type="ECO:0000256" key="3">
    <source>
        <dbReference type="ARBA" id="ARBA00022679"/>
    </source>
</evidence>
<feature type="region of interest" description="Disordered" evidence="8">
    <location>
        <begin position="278"/>
        <end position="303"/>
    </location>
</feature>
<name>A0ABW7QJR8_9ACTN</name>
<evidence type="ECO:0000256" key="5">
    <source>
        <dbReference type="ARBA" id="ARBA00022777"/>
    </source>
</evidence>
<dbReference type="InterPro" id="IPR017441">
    <property type="entry name" value="Protein_kinase_ATP_BS"/>
</dbReference>
<evidence type="ECO:0000256" key="4">
    <source>
        <dbReference type="ARBA" id="ARBA00022741"/>
    </source>
</evidence>
<dbReference type="CDD" id="cd14014">
    <property type="entry name" value="STKc_PknB_like"/>
    <property type="match status" value="1"/>
</dbReference>
<feature type="domain" description="Protein kinase" evidence="10">
    <location>
        <begin position="11"/>
        <end position="275"/>
    </location>
</feature>
<keyword evidence="9" id="KW-0472">Membrane</keyword>
<dbReference type="RefSeq" id="WP_397710026.1">
    <property type="nucleotide sequence ID" value="NZ_JBIRGN010000002.1"/>
</dbReference>
<gene>
    <name evidence="11" type="ORF">ACH4F9_09460</name>
</gene>
<evidence type="ECO:0000259" key="10">
    <source>
        <dbReference type="PROSITE" id="PS50011"/>
    </source>
</evidence>
<keyword evidence="9" id="KW-0812">Transmembrane</keyword>
<feature type="binding site" evidence="7">
    <location>
        <position position="40"/>
    </location>
    <ligand>
        <name>ATP</name>
        <dbReference type="ChEBI" id="CHEBI:30616"/>
    </ligand>
</feature>
<organism evidence="11 12">
    <name type="scientific">Streptomyces longisporoflavus</name>
    <dbReference type="NCBI Taxonomy" id="28044"/>
    <lineage>
        <taxon>Bacteria</taxon>
        <taxon>Bacillati</taxon>
        <taxon>Actinomycetota</taxon>
        <taxon>Actinomycetes</taxon>
        <taxon>Kitasatosporales</taxon>
        <taxon>Streptomycetaceae</taxon>
        <taxon>Streptomyces</taxon>
    </lineage>
</organism>
<keyword evidence="9" id="KW-1133">Transmembrane helix</keyword>
<sequence length="366" mass="38573">MPEPRVVAGRYRLLAVIGQGGMGRVWRAADELLDRGVAVKEMRIDGAFDGPETEDTRVRRERALREARASARIDHSGVVRVYDVAEEDGRLWIVMELIDARSLARYVDEEGPLDEHDAARLGLALVAALRRVHAAGVLHRDIKPENVLLSPSGPADRVVLTDFGIAALEDTGRLTQTGLLVGSPEYMAPERVSGARQGPPSDLWSLGATLCTALRGSSPFARDSSLNTLVAVLHEAPELPPESGALRPLLAALLAKEPERRPGLDETEAALRAVLATPLRPPTPEPAAPLESASAAASASPATRRIQLPDWRPRALTAVVLLVAAALAAVMFFTARDPGGGAPPGPGTPPPTVAGTSTAPPSDGTG</sequence>
<protein>
    <recommendedName>
        <fullName evidence="1">non-specific serine/threonine protein kinase</fullName>
        <ecNumber evidence="1">2.7.11.1</ecNumber>
    </recommendedName>
</protein>
<evidence type="ECO:0000256" key="6">
    <source>
        <dbReference type="ARBA" id="ARBA00022840"/>
    </source>
</evidence>
<proteinExistence type="predicted"/>
<dbReference type="InterPro" id="IPR011009">
    <property type="entry name" value="Kinase-like_dom_sf"/>
</dbReference>
<dbReference type="PROSITE" id="PS00108">
    <property type="entry name" value="PROTEIN_KINASE_ST"/>
    <property type="match status" value="1"/>
</dbReference>
<dbReference type="EC" id="2.7.11.1" evidence="1"/>
<keyword evidence="5 11" id="KW-0418">Kinase</keyword>
<dbReference type="PROSITE" id="PS50011">
    <property type="entry name" value="PROTEIN_KINASE_DOM"/>
    <property type="match status" value="1"/>
</dbReference>
<evidence type="ECO:0000256" key="9">
    <source>
        <dbReference type="SAM" id="Phobius"/>
    </source>
</evidence>
<keyword evidence="3 11" id="KW-0808">Transferase</keyword>
<accession>A0ABW7QJR8</accession>
<dbReference type="Pfam" id="PF00069">
    <property type="entry name" value="Pkinase"/>
    <property type="match status" value="1"/>
</dbReference>
<dbReference type="Gene3D" id="3.30.200.20">
    <property type="entry name" value="Phosphorylase Kinase, domain 1"/>
    <property type="match status" value="1"/>
</dbReference>
<keyword evidence="4 7" id="KW-0547">Nucleotide-binding</keyword>
<evidence type="ECO:0000313" key="11">
    <source>
        <dbReference type="EMBL" id="MFH8545212.1"/>
    </source>
</evidence>
<evidence type="ECO:0000313" key="12">
    <source>
        <dbReference type="Proteomes" id="UP001610818"/>
    </source>
</evidence>
<dbReference type="SUPFAM" id="SSF56112">
    <property type="entry name" value="Protein kinase-like (PK-like)"/>
    <property type="match status" value="1"/>
</dbReference>
<dbReference type="PANTHER" id="PTHR43289:SF6">
    <property type="entry name" value="SERINE_THREONINE-PROTEIN KINASE NEKL-3"/>
    <property type="match status" value="1"/>
</dbReference>
<dbReference type="PROSITE" id="PS00107">
    <property type="entry name" value="PROTEIN_KINASE_ATP"/>
    <property type="match status" value="1"/>
</dbReference>
<comment type="caution">
    <text evidence="11">The sequence shown here is derived from an EMBL/GenBank/DDBJ whole genome shotgun (WGS) entry which is preliminary data.</text>
</comment>
<feature type="compositionally biased region" description="Low complexity" evidence="8">
    <location>
        <begin position="353"/>
        <end position="366"/>
    </location>
</feature>
<dbReference type="EMBL" id="JBIRGQ010000002">
    <property type="protein sequence ID" value="MFH8545212.1"/>
    <property type="molecule type" value="Genomic_DNA"/>
</dbReference>
<feature type="transmembrane region" description="Helical" evidence="9">
    <location>
        <begin position="315"/>
        <end position="335"/>
    </location>
</feature>
<evidence type="ECO:0000256" key="7">
    <source>
        <dbReference type="PROSITE-ProRule" id="PRU10141"/>
    </source>
</evidence>
<feature type="compositionally biased region" description="Low complexity" evidence="8">
    <location>
        <begin position="288"/>
        <end position="303"/>
    </location>
</feature>
<dbReference type="PANTHER" id="PTHR43289">
    <property type="entry name" value="MITOGEN-ACTIVATED PROTEIN KINASE KINASE KINASE 20-RELATED"/>
    <property type="match status" value="1"/>
</dbReference>
<keyword evidence="6 7" id="KW-0067">ATP-binding</keyword>
<evidence type="ECO:0000256" key="8">
    <source>
        <dbReference type="SAM" id="MobiDB-lite"/>
    </source>
</evidence>
<feature type="compositionally biased region" description="Pro residues" evidence="8">
    <location>
        <begin position="341"/>
        <end position="352"/>
    </location>
</feature>
<dbReference type="SMART" id="SM00220">
    <property type="entry name" value="S_TKc"/>
    <property type="match status" value="1"/>
</dbReference>
<reference evidence="11 12" key="1">
    <citation type="submission" date="2024-10" db="EMBL/GenBank/DDBJ databases">
        <title>The Natural Products Discovery Center: Release of the First 8490 Sequenced Strains for Exploring Actinobacteria Biosynthetic Diversity.</title>
        <authorList>
            <person name="Kalkreuter E."/>
            <person name="Kautsar S.A."/>
            <person name="Yang D."/>
            <person name="Bader C.D."/>
            <person name="Teijaro C.N."/>
            <person name="Fluegel L."/>
            <person name="Davis C.M."/>
            <person name="Simpson J.R."/>
            <person name="Lauterbach L."/>
            <person name="Steele A.D."/>
            <person name="Gui C."/>
            <person name="Meng S."/>
            <person name="Li G."/>
            <person name="Viehrig K."/>
            <person name="Ye F."/>
            <person name="Su P."/>
            <person name="Kiefer A.F."/>
            <person name="Nichols A."/>
            <person name="Cepeda A.J."/>
            <person name="Yan W."/>
            <person name="Fan B."/>
            <person name="Jiang Y."/>
            <person name="Adhikari A."/>
            <person name="Zheng C.-J."/>
            <person name="Schuster L."/>
            <person name="Cowan T.M."/>
            <person name="Smanski M.J."/>
            <person name="Chevrette M.G."/>
            <person name="De Carvalho L.P.S."/>
            <person name="Shen B."/>
        </authorList>
    </citation>
    <scope>NUCLEOTIDE SEQUENCE [LARGE SCALE GENOMIC DNA]</scope>
    <source>
        <strain evidence="11 12">NPDC017990</strain>
    </source>
</reference>
<dbReference type="Proteomes" id="UP001610818">
    <property type="component" value="Unassembled WGS sequence"/>
</dbReference>
<keyword evidence="12" id="KW-1185">Reference proteome</keyword>